<dbReference type="OrthoDB" id="198652at2759"/>
<feature type="region of interest" description="Disordered" evidence="1">
    <location>
        <begin position="110"/>
        <end position="136"/>
    </location>
</feature>
<evidence type="ECO:0000256" key="1">
    <source>
        <dbReference type="SAM" id="MobiDB-lite"/>
    </source>
</evidence>
<protein>
    <submittedName>
        <fullName evidence="2">Uncharacterized protein</fullName>
    </submittedName>
</protein>
<organism evidence="2 3">
    <name type="scientific">Coptis chinensis</name>
    <dbReference type="NCBI Taxonomy" id="261450"/>
    <lineage>
        <taxon>Eukaryota</taxon>
        <taxon>Viridiplantae</taxon>
        <taxon>Streptophyta</taxon>
        <taxon>Embryophyta</taxon>
        <taxon>Tracheophyta</taxon>
        <taxon>Spermatophyta</taxon>
        <taxon>Magnoliopsida</taxon>
        <taxon>Ranunculales</taxon>
        <taxon>Ranunculaceae</taxon>
        <taxon>Coptidoideae</taxon>
        <taxon>Coptis</taxon>
    </lineage>
</organism>
<dbReference type="EMBL" id="JADFTS010000004">
    <property type="protein sequence ID" value="KAF9611894.1"/>
    <property type="molecule type" value="Genomic_DNA"/>
</dbReference>
<keyword evidence="3" id="KW-1185">Reference proteome</keyword>
<evidence type="ECO:0000313" key="2">
    <source>
        <dbReference type="EMBL" id="KAF9611894.1"/>
    </source>
</evidence>
<gene>
    <name evidence="2" type="ORF">IFM89_036677</name>
</gene>
<sequence>MMLMVPKLERFRKQSIGIHVIRHGVKKPWIIGEDIEKYFGCEASPLIMTSLMEIKRISYNINGFLVALNKYRSSRILEFSSDMGSRPVKPIANVSRLRCSQFPQMYRTVKTTDKPAASSGQSDGSGEEDFSGGASVGVNDLNLGRFMDQRVSSDVPMNQEVDYASSSNTTLWSNSSR</sequence>
<reference evidence="2 3" key="1">
    <citation type="submission" date="2020-10" db="EMBL/GenBank/DDBJ databases">
        <title>The Coptis chinensis genome and diversification of protoberbering-type alkaloids.</title>
        <authorList>
            <person name="Wang B."/>
            <person name="Shu S."/>
            <person name="Song C."/>
            <person name="Liu Y."/>
        </authorList>
    </citation>
    <scope>NUCLEOTIDE SEQUENCE [LARGE SCALE GENOMIC DNA]</scope>
    <source>
        <strain evidence="2">HL-2020</strain>
        <tissue evidence="2">Leaf</tissue>
    </source>
</reference>
<feature type="region of interest" description="Disordered" evidence="1">
    <location>
        <begin position="157"/>
        <end position="177"/>
    </location>
</feature>
<comment type="caution">
    <text evidence="2">The sequence shown here is derived from an EMBL/GenBank/DDBJ whole genome shotgun (WGS) entry which is preliminary data.</text>
</comment>
<feature type="compositionally biased region" description="Low complexity" evidence="1">
    <location>
        <begin position="165"/>
        <end position="177"/>
    </location>
</feature>
<evidence type="ECO:0000313" key="3">
    <source>
        <dbReference type="Proteomes" id="UP000631114"/>
    </source>
</evidence>
<proteinExistence type="predicted"/>
<accession>A0A835I7A2</accession>
<dbReference type="AlphaFoldDB" id="A0A835I7A2"/>
<name>A0A835I7A2_9MAGN</name>
<dbReference type="Proteomes" id="UP000631114">
    <property type="component" value="Unassembled WGS sequence"/>
</dbReference>